<proteinExistence type="predicted"/>
<dbReference type="Proteomes" id="UP000287401">
    <property type="component" value="Unassembled WGS sequence"/>
</dbReference>
<gene>
    <name evidence="1" type="ORF">DAH51_17725</name>
</gene>
<accession>A0A430BR42</accession>
<dbReference type="AlphaFoldDB" id="A0A430BR42"/>
<evidence type="ECO:0000313" key="2">
    <source>
        <dbReference type="Proteomes" id="UP000287401"/>
    </source>
</evidence>
<organism evidence="1 2">
    <name type="scientific">Sphingobium yanoikuyae</name>
    <name type="common">Sphingomonas yanoikuyae</name>
    <dbReference type="NCBI Taxonomy" id="13690"/>
    <lineage>
        <taxon>Bacteria</taxon>
        <taxon>Pseudomonadati</taxon>
        <taxon>Pseudomonadota</taxon>
        <taxon>Alphaproteobacteria</taxon>
        <taxon>Sphingomonadales</taxon>
        <taxon>Sphingomonadaceae</taxon>
        <taxon>Sphingobium</taxon>
    </lineage>
</organism>
<dbReference type="EMBL" id="QRAL01000021">
    <property type="protein sequence ID" value="RSU55202.1"/>
    <property type="molecule type" value="Genomic_DNA"/>
</dbReference>
<name>A0A430BR42_SPHYA</name>
<sequence length="59" mass="6361">MIAFGIKSEVRHTRTSDVPRLQEVWSLTPRLSLTGRYEHLAAGPASAKAGYASSDFVAG</sequence>
<reference evidence="1 2" key="1">
    <citation type="submission" date="2018-07" db="EMBL/GenBank/DDBJ databases">
        <title>Genomic and Epidemiologic Investigation of an Indolent Hospital Outbreak.</title>
        <authorList>
            <person name="Johnson R.C."/>
            <person name="Deming C."/>
            <person name="Conlan S."/>
            <person name="Zellmer C.J."/>
            <person name="Michelin A.V."/>
            <person name="Lee-Lin S."/>
            <person name="Thomas P.J."/>
            <person name="Park M."/>
            <person name="Weingarten R.A."/>
            <person name="Less J."/>
            <person name="Dekker J.P."/>
            <person name="Frank K.M."/>
            <person name="Musser K.A."/>
            <person name="Mcquiston J.R."/>
            <person name="Henderson D.K."/>
            <person name="Lau A.F."/>
            <person name="Palmore T.N."/>
            <person name="Segre J.A."/>
        </authorList>
    </citation>
    <scope>NUCLEOTIDE SEQUENCE [LARGE SCALE GENOMIC DNA]</scope>
    <source>
        <strain evidence="1 2">SK-NIH.Env6_1116</strain>
    </source>
</reference>
<protein>
    <submittedName>
        <fullName evidence="1">Uncharacterized protein</fullName>
    </submittedName>
</protein>
<comment type="caution">
    <text evidence="1">The sequence shown here is derived from an EMBL/GenBank/DDBJ whole genome shotgun (WGS) entry which is preliminary data.</text>
</comment>
<evidence type="ECO:0000313" key="1">
    <source>
        <dbReference type="EMBL" id="RSU55202.1"/>
    </source>
</evidence>